<protein>
    <submittedName>
        <fullName evidence="1">Uncharacterized protein</fullName>
    </submittedName>
</protein>
<gene>
    <name evidence="1" type="ORF">AB1Y20_014409</name>
</gene>
<accession>A0AB34IG85</accession>
<dbReference type="EMBL" id="JBGBPQ010000028">
    <property type="protein sequence ID" value="KAL1496823.1"/>
    <property type="molecule type" value="Genomic_DNA"/>
</dbReference>
<dbReference type="AlphaFoldDB" id="A0AB34IG85"/>
<sequence>MAAAQEEMGGEGVVPVGQEAMAGEMAATAVAVGREEAGEEAGLRGVMEDLQLGCVEASKAEGMAAAHEEMAGEGVAPVGWVEAFAAEGMAAAQEEELAGEGVAPVGQEAMAGKMAATAVVVGREEAGEGVGMRGVMQDLQVGCVEASEAEGMAAAQEEEMVREGVAPVC</sequence>
<dbReference type="Proteomes" id="UP001515480">
    <property type="component" value="Unassembled WGS sequence"/>
</dbReference>
<organism evidence="1 2">
    <name type="scientific">Prymnesium parvum</name>
    <name type="common">Toxic golden alga</name>
    <dbReference type="NCBI Taxonomy" id="97485"/>
    <lineage>
        <taxon>Eukaryota</taxon>
        <taxon>Haptista</taxon>
        <taxon>Haptophyta</taxon>
        <taxon>Prymnesiophyceae</taxon>
        <taxon>Prymnesiales</taxon>
        <taxon>Prymnesiaceae</taxon>
        <taxon>Prymnesium</taxon>
    </lineage>
</organism>
<comment type="caution">
    <text evidence="1">The sequence shown here is derived from an EMBL/GenBank/DDBJ whole genome shotgun (WGS) entry which is preliminary data.</text>
</comment>
<name>A0AB34IG85_PRYPA</name>
<evidence type="ECO:0000313" key="2">
    <source>
        <dbReference type="Proteomes" id="UP001515480"/>
    </source>
</evidence>
<evidence type="ECO:0000313" key="1">
    <source>
        <dbReference type="EMBL" id="KAL1496823.1"/>
    </source>
</evidence>
<reference evidence="1 2" key="1">
    <citation type="journal article" date="2024" name="Science">
        <title>Giant polyketide synthase enzymes in the biosynthesis of giant marine polyether toxins.</title>
        <authorList>
            <person name="Fallon T.R."/>
            <person name="Shende V.V."/>
            <person name="Wierzbicki I.H."/>
            <person name="Pendleton A.L."/>
            <person name="Watervoot N.F."/>
            <person name="Auber R.P."/>
            <person name="Gonzalez D.J."/>
            <person name="Wisecaver J.H."/>
            <person name="Moore B.S."/>
        </authorList>
    </citation>
    <scope>NUCLEOTIDE SEQUENCE [LARGE SCALE GENOMIC DNA]</scope>
    <source>
        <strain evidence="1 2">12B1</strain>
    </source>
</reference>
<proteinExistence type="predicted"/>
<keyword evidence="2" id="KW-1185">Reference proteome</keyword>